<keyword evidence="1" id="KW-0134">Cell wall</keyword>
<proteinExistence type="predicted"/>
<feature type="domain" description="Gram-positive cocci surface proteins LPxTG" evidence="7">
    <location>
        <begin position="330"/>
        <end position="365"/>
    </location>
</feature>
<keyword evidence="5" id="KW-1133">Transmembrane helix</keyword>
<keyword evidence="5" id="KW-0472">Membrane</keyword>
<sequence length="373" mass="40632">MKKSLKFAVAAVAGTALALGSSGVAIADDHDDKARGSVETHERVNLKSATGDDNDNGRSSYLTFTLEGSDDEHVIYCIDIGTGLETKYWQYEQSWEEVGVDELGKVLWILHNGYPNVDAVALGEAADVELGDWTERENQVNAYKGTQAAIWHFTDGFRLHQDAVVNGSDEESAYVFAVYNYLVENAEDLPEPPSELFLEIEDLRESDELDGDIAGPFQLNTNSGEITFEIEGGVILNSEGEETTTLYNGDQFYIQVDEGVELVKLSGEGKLVTPIGRAFHPEPHWEHVNGGFSTMSDEPRSQKLILAEPVQKDVSEEFKFELEVTPEEPAPKLPVTGTSLTIAATSGAALLAAGAIAMVMLRRRKAAASWGDA</sequence>
<evidence type="ECO:0000259" key="8">
    <source>
        <dbReference type="Pfam" id="PF08341"/>
    </source>
</evidence>
<dbReference type="RefSeq" id="WP_213170746.1">
    <property type="nucleotide sequence ID" value="NZ_CP070496.1"/>
</dbReference>
<feature type="transmembrane region" description="Helical" evidence="5">
    <location>
        <begin position="340"/>
        <end position="361"/>
    </location>
</feature>
<dbReference type="NCBIfam" id="TIGR01167">
    <property type="entry name" value="LPXTG_anchor"/>
    <property type="match status" value="1"/>
</dbReference>
<evidence type="ECO:0000256" key="2">
    <source>
        <dbReference type="ARBA" id="ARBA00022525"/>
    </source>
</evidence>
<dbReference type="NCBIfam" id="TIGR03934">
    <property type="entry name" value="TQXA_dom"/>
    <property type="match status" value="1"/>
</dbReference>
<evidence type="ECO:0000313" key="9">
    <source>
        <dbReference type="EMBL" id="QSB04749.1"/>
    </source>
</evidence>
<keyword evidence="3 6" id="KW-0732">Signal</keyword>
<dbReference type="InterPro" id="IPR019931">
    <property type="entry name" value="LPXTG_anchor"/>
</dbReference>
<keyword evidence="10" id="KW-1185">Reference proteome</keyword>
<dbReference type="InterPro" id="IPR023849">
    <property type="entry name" value="TQXA_dom"/>
</dbReference>
<keyword evidence="5" id="KW-0812">Transmembrane</keyword>
<evidence type="ECO:0000256" key="1">
    <source>
        <dbReference type="ARBA" id="ARBA00022512"/>
    </source>
</evidence>
<evidence type="ECO:0000256" key="5">
    <source>
        <dbReference type="SAM" id="Phobius"/>
    </source>
</evidence>
<accession>A0A895XMX5</accession>
<reference evidence="9" key="1">
    <citation type="submission" date="2021-02" db="EMBL/GenBank/DDBJ databases">
        <title>Natronoglycomyces albus gen. nov., sp. nov, a haloalkaliphilic actinobacterium from a soda solonchak soil.</title>
        <authorList>
            <person name="Sorokin D.Y."/>
            <person name="Khijniak T.V."/>
            <person name="Zakharycheva A.P."/>
            <person name="Boueva O.V."/>
            <person name="Ariskina E.V."/>
            <person name="Hahnke R.L."/>
            <person name="Bunk B."/>
            <person name="Sproer C."/>
            <person name="Schumann P."/>
            <person name="Evtushenko L.I."/>
            <person name="Kublanov I.V."/>
        </authorList>
    </citation>
    <scope>NUCLEOTIDE SEQUENCE</scope>
    <source>
        <strain evidence="9">DSM 106290</strain>
    </source>
</reference>
<dbReference type="Proteomes" id="UP000662939">
    <property type="component" value="Chromosome"/>
</dbReference>
<organism evidence="9 10">
    <name type="scientific">Natronoglycomyces albus</name>
    <dbReference type="NCBI Taxonomy" id="2811108"/>
    <lineage>
        <taxon>Bacteria</taxon>
        <taxon>Bacillati</taxon>
        <taxon>Actinomycetota</taxon>
        <taxon>Actinomycetes</taxon>
        <taxon>Glycomycetales</taxon>
        <taxon>Glycomycetaceae</taxon>
        <taxon>Natronoglycomyces</taxon>
    </lineage>
</organism>
<keyword evidence="2" id="KW-0964">Secreted</keyword>
<keyword evidence="4" id="KW-0572">Peptidoglycan-anchor</keyword>
<name>A0A895XMX5_9ACTN</name>
<dbReference type="EMBL" id="CP070496">
    <property type="protein sequence ID" value="QSB04749.1"/>
    <property type="molecule type" value="Genomic_DNA"/>
</dbReference>
<evidence type="ECO:0000313" key="10">
    <source>
        <dbReference type="Proteomes" id="UP000662939"/>
    </source>
</evidence>
<evidence type="ECO:0000256" key="6">
    <source>
        <dbReference type="SAM" id="SignalP"/>
    </source>
</evidence>
<dbReference type="InterPro" id="IPR013552">
    <property type="entry name" value="Thioester_dom"/>
</dbReference>
<evidence type="ECO:0000256" key="4">
    <source>
        <dbReference type="ARBA" id="ARBA00023088"/>
    </source>
</evidence>
<evidence type="ECO:0000256" key="3">
    <source>
        <dbReference type="ARBA" id="ARBA00022729"/>
    </source>
</evidence>
<feature type="chain" id="PRO_5034055662" evidence="6">
    <location>
        <begin position="28"/>
        <end position="373"/>
    </location>
</feature>
<evidence type="ECO:0000259" key="7">
    <source>
        <dbReference type="Pfam" id="PF00746"/>
    </source>
</evidence>
<dbReference type="Gene3D" id="1.10.150.480">
    <property type="match status" value="1"/>
</dbReference>
<dbReference type="AlphaFoldDB" id="A0A895XMX5"/>
<feature type="signal peptide" evidence="6">
    <location>
        <begin position="1"/>
        <end position="27"/>
    </location>
</feature>
<dbReference type="Pfam" id="PF08341">
    <property type="entry name" value="TED"/>
    <property type="match status" value="1"/>
</dbReference>
<protein>
    <submittedName>
        <fullName evidence="9">Thioester domain-containing protein</fullName>
    </submittedName>
</protein>
<feature type="domain" description="Thioester" evidence="8">
    <location>
        <begin position="75"/>
        <end position="187"/>
    </location>
</feature>
<dbReference type="Pfam" id="PF00746">
    <property type="entry name" value="Gram_pos_anchor"/>
    <property type="match status" value="1"/>
</dbReference>
<dbReference type="KEGG" id="nav:JQS30_13385"/>
<gene>
    <name evidence="9" type="ORF">JQS30_13385</name>
</gene>